<evidence type="ECO:0000313" key="3">
    <source>
        <dbReference type="EMBL" id="MDQ0345537.1"/>
    </source>
</evidence>
<feature type="domain" description="NTP pyrophosphohydrolase MazG-like" evidence="2">
    <location>
        <begin position="255"/>
        <end position="328"/>
    </location>
</feature>
<dbReference type="InterPro" id="IPR035013">
    <property type="entry name" value="YabN_N"/>
</dbReference>
<comment type="caution">
    <text evidence="3">The sequence shown here is derived from an EMBL/GenBank/DDBJ whole genome shotgun (WGS) entry which is preliminary data.</text>
</comment>
<feature type="domain" description="NTP pyrophosphohydrolase MazG-like" evidence="2">
    <location>
        <begin position="395"/>
        <end position="453"/>
    </location>
</feature>
<name>A0ABU0DAZ6_9BACI</name>
<dbReference type="InterPro" id="IPR014777">
    <property type="entry name" value="4pyrrole_Mease_sub1"/>
</dbReference>
<keyword evidence="4" id="KW-1185">Reference proteome</keyword>
<dbReference type="InterPro" id="IPR048011">
    <property type="entry name" value="NTP-PPase_MazG-like_C"/>
</dbReference>
<dbReference type="NCBIfam" id="NF007113">
    <property type="entry name" value="PRK09562.1"/>
    <property type="match status" value="1"/>
</dbReference>
<dbReference type="InterPro" id="IPR000878">
    <property type="entry name" value="4pyrrol_Mease"/>
</dbReference>
<dbReference type="InterPro" id="IPR004518">
    <property type="entry name" value="MazG-like_dom"/>
</dbReference>
<evidence type="ECO:0000313" key="4">
    <source>
        <dbReference type="Proteomes" id="UP001232343"/>
    </source>
</evidence>
<evidence type="ECO:0000259" key="1">
    <source>
        <dbReference type="Pfam" id="PF00590"/>
    </source>
</evidence>
<organism evidence="3 4">
    <name type="scientific">Lederbergia wuyishanensis</name>
    <dbReference type="NCBI Taxonomy" id="1347903"/>
    <lineage>
        <taxon>Bacteria</taxon>
        <taxon>Bacillati</taxon>
        <taxon>Bacillota</taxon>
        <taxon>Bacilli</taxon>
        <taxon>Bacillales</taxon>
        <taxon>Bacillaceae</taxon>
        <taxon>Lederbergia</taxon>
    </lineage>
</organism>
<dbReference type="RefSeq" id="WP_244683601.1">
    <property type="nucleotide sequence ID" value="NZ_JALIRM010000020.1"/>
</dbReference>
<keyword evidence="3" id="KW-0808">Transferase</keyword>
<reference evidence="3 4" key="1">
    <citation type="submission" date="2023-07" db="EMBL/GenBank/DDBJ databases">
        <title>Genomic Encyclopedia of Type Strains, Phase IV (KMG-IV): sequencing the most valuable type-strain genomes for metagenomic binning, comparative biology and taxonomic classification.</title>
        <authorList>
            <person name="Goeker M."/>
        </authorList>
    </citation>
    <scope>NUCLEOTIDE SEQUENCE [LARGE SCALE GENOMIC DNA]</scope>
    <source>
        <strain evidence="3 4">DSM 27848</strain>
    </source>
</reference>
<dbReference type="Gene3D" id="3.40.1010.10">
    <property type="entry name" value="Cobalt-precorrin-4 Transmethylase, Domain 1"/>
    <property type="match status" value="1"/>
</dbReference>
<accession>A0ABU0DAZ6</accession>
<dbReference type="PANTHER" id="PTHR30522:SF0">
    <property type="entry name" value="NUCLEOSIDE TRIPHOSPHATE PYROPHOSPHOHYDROLASE"/>
    <property type="match status" value="1"/>
</dbReference>
<sequence>MEKEIIIIGLGSGDLDQLPLGVYKLLKQGGRLILRTKEHPVVDELVREDIHFESFDEVYEKHDSFEVVYEEITETLLKLADSEKVIYAVPGHPMVAERTVQLLLEQAPLHSITVKIGGGQSFLDSLFAAVKVDPVEGFQLLDGTSLKKEQIRIDQHIIIAQVYDAFVASDVKLTLMEKYPDDYEVMMVTAAGSMLEQVTKMPLYELDRQMELNNLTSLYVPPISKQELTYREFATLRDIIAELRGPDGCPWDKEQTHETLKKYLIEEAYELLDAIDRDDIDNMIEELGDVLLQVMLHAQIGEDEGMFSIDDVIESINEKMIRRHPHVFGDVLAEDAEQVVSNWAEIKAKEKNSSEGRKSLLEGTGKGFPALLRSYEYQKTAAKVGFDWGAPEEAWEKVKEEMQEFENELTNGNKHDQLFEFGDLLFAMVNVARLLGIHPEEALQTSNEKFIRRFSYIESKVHESGKPFEHYSLEELDQFWNEAKKAGL</sequence>
<dbReference type="InterPro" id="IPR024180">
    <property type="entry name" value="Tetrapyrrole_Mease/MazG_pred"/>
</dbReference>
<dbReference type="CDD" id="cd11528">
    <property type="entry name" value="NTP-PPase_MazG_Nterm"/>
    <property type="match status" value="1"/>
</dbReference>
<feature type="domain" description="Tetrapyrrole methylase" evidence="1">
    <location>
        <begin position="5"/>
        <end position="207"/>
    </location>
</feature>
<gene>
    <name evidence="3" type="ORF">J2S14_004393</name>
</gene>
<proteinExistence type="predicted"/>
<dbReference type="PANTHER" id="PTHR30522">
    <property type="entry name" value="NUCLEOSIDE TRIPHOSPHATE PYROPHOSPHOHYDROLASE"/>
    <property type="match status" value="1"/>
</dbReference>
<dbReference type="Proteomes" id="UP001232343">
    <property type="component" value="Unassembled WGS sequence"/>
</dbReference>
<dbReference type="Pfam" id="PF00590">
    <property type="entry name" value="TP_methylase"/>
    <property type="match status" value="1"/>
</dbReference>
<dbReference type="SUPFAM" id="SSF53790">
    <property type="entry name" value="Tetrapyrrole methylase"/>
    <property type="match status" value="1"/>
</dbReference>
<protein>
    <submittedName>
        <fullName evidence="3">Tetrapyrrole methylase family protein/MazG family protein</fullName>
    </submittedName>
</protein>
<dbReference type="CDD" id="cd11529">
    <property type="entry name" value="NTP-PPase_MazG_Cterm"/>
    <property type="match status" value="1"/>
</dbReference>
<dbReference type="InterPro" id="IPR048015">
    <property type="entry name" value="NTP-PPase_MazG-like_N"/>
</dbReference>
<dbReference type="EMBL" id="JAUSUO010000017">
    <property type="protein sequence ID" value="MDQ0345537.1"/>
    <property type="molecule type" value="Genomic_DNA"/>
</dbReference>
<dbReference type="SUPFAM" id="SSF101386">
    <property type="entry name" value="all-alpha NTP pyrophosphatases"/>
    <property type="match status" value="2"/>
</dbReference>
<dbReference type="InterPro" id="IPR035996">
    <property type="entry name" value="4pyrrol_Methylase_sf"/>
</dbReference>
<dbReference type="Gene3D" id="1.10.287.1080">
    <property type="entry name" value="MazG-like"/>
    <property type="match status" value="2"/>
</dbReference>
<keyword evidence="3" id="KW-0489">Methyltransferase</keyword>
<dbReference type="GO" id="GO:0032259">
    <property type="term" value="P:methylation"/>
    <property type="evidence" value="ECO:0007669"/>
    <property type="project" value="UniProtKB-KW"/>
</dbReference>
<dbReference type="PIRSF" id="PIRSF002845">
    <property type="entry name" value="Ttrprl_mtas_MazG"/>
    <property type="match status" value="1"/>
</dbReference>
<evidence type="ECO:0000259" key="2">
    <source>
        <dbReference type="Pfam" id="PF03819"/>
    </source>
</evidence>
<dbReference type="CDD" id="cd11723">
    <property type="entry name" value="YabN_N_like"/>
    <property type="match status" value="1"/>
</dbReference>
<dbReference type="InterPro" id="IPR011551">
    <property type="entry name" value="NTP_PyrPHydrolase_MazG"/>
</dbReference>
<dbReference type="Pfam" id="PF03819">
    <property type="entry name" value="MazG"/>
    <property type="match status" value="2"/>
</dbReference>
<dbReference type="GO" id="GO:0008168">
    <property type="term" value="F:methyltransferase activity"/>
    <property type="evidence" value="ECO:0007669"/>
    <property type="project" value="UniProtKB-KW"/>
</dbReference>
<dbReference type="NCBIfam" id="TIGR00444">
    <property type="entry name" value="mazG"/>
    <property type="match status" value="1"/>
</dbReference>